<comment type="caution">
    <text evidence="8">The sequence shown here is derived from an EMBL/GenBank/DDBJ whole genome shotgun (WGS) entry which is preliminary data.</text>
</comment>
<sequence>MHLKTCTARPRPQGDPFSNAPKGPDAAGGVCNAARVISQGSRPISPPLPAQAAAARPASPPLPAQAAKAANNNNNRPPSPPLPARAAIAVSNTPKQAPGPDDDGDSEPLEPCPHCARTFRSKVLQRHMGICVKIFQKQRKTFDAVAHGVSDEAKKAKVSHERKEKQQAKTSKTSMAAAPAPDAGGDPGWKKKSEAFRSAIKNARVVDQYIAAGKSLKDLPPAPPTDPSLDDRMQCPHCGRRFGQTQAERHIPQCALKNKRPGKR</sequence>
<feature type="region of interest" description="Disordered" evidence="6">
    <location>
        <begin position="150"/>
        <end position="195"/>
    </location>
</feature>
<feature type="compositionally biased region" description="Basic and acidic residues" evidence="6">
    <location>
        <begin position="150"/>
        <end position="167"/>
    </location>
</feature>
<evidence type="ECO:0000256" key="1">
    <source>
        <dbReference type="ARBA" id="ARBA00022723"/>
    </source>
</evidence>
<dbReference type="AlphaFoldDB" id="A0A813IWL9"/>
<reference evidence="8" key="1">
    <citation type="submission" date="2021-02" db="EMBL/GenBank/DDBJ databases">
        <authorList>
            <person name="Dougan E. K."/>
            <person name="Rhodes N."/>
            <person name="Thang M."/>
            <person name="Chan C."/>
        </authorList>
    </citation>
    <scope>NUCLEOTIDE SEQUENCE</scope>
</reference>
<dbReference type="InterPro" id="IPR049899">
    <property type="entry name" value="Znf_C2HC_C3H"/>
</dbReference>
<evidence type="ECO:0000256" key="4">
    <source>
        <dbReference type="ARBA" id="ARBA00022833"/>
    </source>
</evidence>
<evidence type="ECO:0000259" key="7">
    <source>
        <dbReference type="PROSITE" id="PS52027"/>
    </source>
</evidence>
<accession>A0A813IWL9</accession>
<name>A0A813IWL9_POLGL</name>
<feature type="region of interest" description="Disordered" evidence="6">
    <location>
        <begin position="1"/>
        <end position="114"/>
    </location>
</feature>
<keyword evidence="4" id="KW-0862">Zinc</keyword>
<evidence type="ECO:0000313" key="9">
    <source>
        <dbReference type="Proteomes" id="UP000626109"/>
    </source>
</evidence>
<keyword evidence="1" id="KW-0479">Metal-binding</keyword>
<dbReference type="GO" id="GO:0008270">
    <property type="term" value="F:zinc ion binding"/>
    <property type="evidence" value="ECO:0007669"/>
    <property type="project" value="UniProtKB-KW"/>
</dbReference>
<organism evidence="8 9">
    <name type="scientific">Polarella glacialis</name>
    <name type="common">Dinoflagellate</name>
    <dbReference type="NCBI Taxonomy" id="89957"/>
    <lineage>
        <taxon>Eukaryota</taxon>
        <taxon>Sar</taxon>
        <taxon>Alveolata</taxon>
        <taxon>Dinophyceae</taxon>
        <taxon>Suessiales</taxon>
        <taxon>Suessiaceae</taxon>
        <taxon>Polarella</taxon>
    </lineage>
</organism>
<proteinExistence type="predicted"/>
<feature type="region of interest" description="Disordered" evidence="6">
    <location>
        <begin position="212"/>
        <end position="264"/>
    </location>
</feature>
<dbReference type="PROSITE" id="PS52027">
    <property type="entry name" value="ZF_C2HC_C3H"/>
    <property type="match status" value="2"/>
</dbReference>
<dbReference type="Proteomes" id="UP000626109">
    <property type="component" value="Unassembled WGS sequence"/>
</dbReference>
<protein>
    <recommendedName>
        <fullName evidence="7">C2HC/C3H-type domain-containing protein</fullName>
    </recommendedName>
</protein>
<dbReference type="PANTHER" id="PTHR13555">
    <property type="entry name" value="C2H2 ZINC FINGER CGI-62-RELATED"/>
    <property type="match status" value="1"/>
</dbReference>
<gene>
    <name evidence="8" type="ORF">PGLA2088_LOCUS12653</name>
</gene>
<dbReference type="EMBL" id="CAJNNW010014978">
    <property type="protein sequence ID" value="CAE8657168.1"/>
    <property type="molecule type" value="Genomic_DNA"/>
</dbReference>
<evidence type="ECO:0000256" key="2">
    <source>
        <dbReference type="ARBA" id="ARBA00022737"/>
    </source>
</evidence>
<evidence type="ECO:0000256" key="5">
    <source>
        <dbReference type="PROSITE-ProRule" id="PRU01371"/>
    </source>
</evidence>
<feature type="domain" description="C2HC/C3H-type" evidence="7">
    <location>
        <begin position="108"/>
        <end position="137"/>
    </location>
</feature>
<evidence type="ECO:0000256" key="3">
    <source>
        <dbReference type="ARBA" id="ARBA00022771"/>
    </source>
</evidence>
<keyword evidence="3 5" id="KW-0863">Zinc-finger</keyword>
<dbReference type="Pfam" id="PF13913">
    <property type="entry name" value="zf-C2HC_2"/>
    <property type="match status" value="2"/>
</dbReference>
<feature type="compositionally biased region" description="Low complexity" evidence="6">
    <location>
        <begin position="64"/>
        <end position="76"/>
    </location>
</feature>
<evidence type="ECO:0000256" key="6">
    <source>
        <dbReference type="SAM" id="MobiDB-lite"/>
    </source>
</evidence>
<dbReference type="PANTHER" id="PTHR13555:SF36">
    <property type="entry name" value="ZINC FINGER C2HC DOMAIN-CONTAINING PROTEIN 1B"/>
    <property type="match status" value="1"/>
</dbReference>
<feature type="domain" description="C2HC/C3H-type" evidence="7">
    <location>
        <begin position="231"/>
        <end position="260"/>
    </location>
</feature>
<evidence type="ECO:0000313" key="8">
    <source>
        <dbReference type="EMBL" id="CAE8657168.1"/>
    </source>
</evidence>
<keyword evidence="2" id="KW-0677">Repeat</keyword>
<dbReference type="InterPro" id="IPR026319">
    <property type="entry name" value="ZC2HC1A/B-like"/>
</dbReference>